<evidence type="ECO:0000313" key="7">
    <source>
        <dbReference type="EMBL" id="GGJ28672.1"/>
    </source>
</evidence>
<dbReference type="SUPFAM" id="SSF103473">
    <property type="entry name" value="MFS general substrate transporter"/>
    <property type="match status" value="1"/>
</dbReference>
<feature type="transmembrane region" description="Helical" evidence="5">
    <location>
        <begin position="413"/>
        <end position="430"/>
    </location>
</feature>
<keyword evidence="3 5" id="KW-1133">Transmembrane helix</keyword>
<feature type="transmembrane region" description="Helical" evidence="5">
    <location>
        <begin position="370"/>
        <end position="393"/>
    </location>
</feature>
<evidence type="ECO:0000256" key="5">
    <source>
        <dbReference type="SAM" id="Phobius"/>
    </source>
</evidence>
<evidence type="ECO:0000313" key="8">
    <source>
        <dbReference type="Proteomes" id="UP000632222"/>
    </source>
</evidence>
<dbReference type="Proteomes" id="UP000632222">
    <property type="component" value="Unassembled WGS sequence"/>
</dbReference>
<dbReference type="CDD" id="cd17502">
    <property type="entry name" value="MFS_Azr1_MDR_like"/>
    <property type="match status" value="1"/>
</dbReference>
<evidence type="ECO:0000256" key="2">
    <source>
        <dbReference type="ARBA" id="ARBA00022692"/>
    </source>
</evidence>
<sequence length="528" mass="56782">MKGTMTHLISSISAPTMLTPLQKRWAFAGVLLVLFLASLNLTVVGTALPRVVSELGGIQLYSWAFTGYFLSSTLVIAISGRISDIYGRKKLVLLGIVIFAFGSTLLSLSPDMLTLIALRAVQGVGGGLLISMSFATIADIFDPLERGKYQGFTTSVFGFSSVVGPLIGGLITDHLGWRYVFLVNLPFALLAFLFIQKHLQGAYVPLRATIDHLGNVLLGTTTLSLLLGLTFVGLKTSWTSPEALVCFGIFGISLIWFVLWERKFPSPVINLKLFQNRTVLLSNLAGFLTIATMQACIMYLPLYMQGVKATGATLSGLLLTPLMVGQVGTSALSGILVSRTGSYKPYVLGGAWLSAVALACTATINQNTPVWHVLFYMVLLGMGIGPVMSLLTLAVQNAVSREDLGMATSLNQFFRQLGGTIFVTILGVFLNQDLSLHLLDHLPRDVQDLPPQVVASIQNPNALSNPALMSRLHQELLQLGGPELASKVLSGLREMLAGAVHSISLATFVLGVLAVVVLWKLPHTRLKS</sequence>
<evidence type="ECO:0000256" key="4">
    <source>
        <dbReference type="ARBA" id="ARBA00023136"/>
    </source>
</evidence>
<organism evidence="7 8">
    <name type="scientific">Deinococcus roseus</name>
    <dbReference type="NCBI Taxonomy" id="392414"/>
    <lineage>
        <taxon>Bacteria</taxon>
        <taxon>Thermotogati</taxon>
        <taxon>Deinococcota</taxon>
        <taxon>Deinococci</taxon>
        <taxon>Deinococcales</taxon>
        <taxon>Deinococcaceae</taxon>
        <taxon>Deinococcus</taxon>
    </lineage>
</organism>
<name>A0ABQ2CXA7_9DEIO</name>
<keyword evidence="2 5" id="KW-0812">Transmembrane</keyword>
<accession>A0ABQ2CXA7</accession>
<dbReference type="EMBL" id="BMOD01000003">
    <property type="protein sequence ID" value="GGJ28672.1"/>
    <property type="molecule type" value="Genomic_DNA"/>
</dbReference>
<keyword evidence="4 5" id="KW-0472">Membrane</keyword>
<evidence type="ECO:0000256" key="3">
    <source>
        <dbReference type="ARBA" id="ARBA00022989"/>
    </source>
</evidence>
<dbReference type="PRINTS" id="PR01036">
    <property type="entry name" value="TCRTETB"/>
</dbReference>
<dbReference type="InterPro" id="IPR011701">
    <property type="entry name" value="MFS"/>
</dbReference>
<comment type="caution">
    <text evidence="7">The sequence shown here is derived from an EMBL/GenBank/DDBJ whole genome shotgun (WGS) entry which is preliminary data.</text>
</comment>
<feature type="domain" description="Major facilitator superfamily (MFS) profile" evidence="6">
    <location>
        <begin position="26"/>
        <end position="525"/>
    </location>
</feature>
<gene>
    <name evidence="7" type="ORF">GCM10008938_13430</name>
</gene>
<feature type="transmembrane region" description="Helical" evidence="5">
    <location>
        <begin position="216"/>
        <end position="234"/>
    </location>
</feature>
<dbReference type="Pfam" id="PF07690">
    <property type="entry name" value="MFS_1"/>
    <property type="match status" value="1"/>
</dbReference>
<dbReference type="InterPro" id="IPR005829">
    <property type="entry name" value="Sugar_transporter_CS"/>
</dbReference>
<reference evidence="8" key="1">
    <citation type="journal article" date="2019" name="Int. J. Syst. Evol. Microbiol.">
        <title>The Global Catalogue of Microorganisms (GCM) 10K type strain sequencing project: providing services to taxonomists for standard genome sequencing and annotation.</title>
        <authorList>
            <consortium name="The Broad Institute Genomics Platform"/>
            <consortium name="The Broad Institute Genome Sequencing Center for Infectious Disease"/>
            <person name="Wu L."/>
            <person name="Ma J."/>
        </authorList>
    </citation>
    <scope>NUCLEOTIDE SEQUENCE [LARGE SCALE GENOMIC DNA]</scope>
    <source>
        <strain evidence="8">JCM 14370</strain>
    </source>
</reference>
<dbReference type="PROSITE" id="PS50850">
    <property type="entry name" value="MFS"/>
    <property type="match status" value="1"/>
</dbReference>
<protein>
    <submittedName>
        <fullName evidence="7">MFS transporter</fullName>
    </submittedName>
</protein>
<dbReference type="PANTHER" id="PTHR23501:SF197">
    <property type="entry name" value="COMD"/>
    <property type="match status" value="1"/>
</dbReference>
<dbReference type="PROSITE" id="PS00216">
    <property type="entry name" value="SUGAR_TRANSPORT_1"/>
    <property type="match status" value="1"/>
</dbReference>
<feature type="transmembrane region" description="Helical" evidence="5">
    <location>
        <begin position="240"/>
        <end position="259"/>
    </location>
</feature>
<evidence type="ECO:0000256" key="1">
    <source>
        <dbReference type="ARBA" id="ARBA00004141"/>
    </source>
</evidence>
<dbReference type="Gene3D" id="1.20.1720.10">
    <property type="entry name" value="Multidrug resistance protein D"/>
    <property type="match status" value="1"/>
</dbReference>
<dbReference type="InterPro" id="IPR036259">
    <property type="entry name" value="MFS_trans_sf"/>
</dbReference>
<feature type="transmembrane region" description="Helical" evidence="5">
    <location>
        <begin position="25"/>
        <end position="48"/>
    </location>
</feature>
<feature type="transmembrane region" description="Helical" evidence="5">
    <location>
        <begin position="91"/>
        <end position="108"/>
    </location>
</feature>
<feature type="transmembrane region" description="Helical" evidence="5">
    <location>
        <begin position="496"/>
        <end position="519"/>
    </location>
</feature>
<comment type="subcellular location">
    <subcellularLocation>
        <location evidence="1">Membrane</location>
        <topology evidence="1">Multi-pass membrane protein</topology>
    </subcellularLocation>
</comment>
<feature type="transmembrane region" description="Helical" evidence="5">
    <location>
        <begin position="152"/>
        <end position="171"/>
    </location>
</feature>
<feature type="transmembrane region" description="Helical" evidence="5">
    <location>
        <begin position="60"/>
        <end position="79"/>
    </location>
</feature>
<dbReference type="Gene3D" id="1.20.1250.20">
    <property type="entry name" value="MFS general substrate transporter like domains"/>
    <property type="match status" value="1"/>
</dbReference>
<dbReference type="InterPro" id="IPR020846">
    <property type="entry name" value="MFS_dom"/>
</dbReference>
<feature type="transmembrane region" description="Helical" evidence="5">
    <location>
        <begin position="346"/>
        <end position="364"/>
    </location>
</feature>
<dbReference type="PANTHER" id="PTHR23501">
    <property type="entry name" value="MAJOR FACILITATOR SUPERFAMILY"/>
    <property type="match status" value="1"/>
</dbReference>
<feature type="transmembrane region" description="Helical" evidence="5">
    <location>
        <begin position="314"/>
        <end position="337"/>
    </location>
</feature>
<feature type="transmembrane region" description="Helical" evidence="5">
    <location>
        <begin position="177"/>
        <end position="195"/>
    </location>
</feature>
<keyword evidence="8" id="KW-1185">Reference proteome</keyword>
<feature type="transmembrane region" description="Helical" evidence="5">
    <location>
        <begin position="120"/>
        <end position="140"/>
    </location>
</feature>
<evidence type="ECO:0000259" key="6">
    <source>
        <dbReference type="PROSITE" id="PS50850"/>
    </source>
</evidence>
<proteinExistence type="predicted"/>
<feature type="transmembrane region" description="Helical" evidence="5">
    <location>
        <begin position="280"/>
        <end position="302"/>
    </location>
</feature>